<keyword evidence="2" id="KW-0862">Zinc</keyword>
<dbReference type="InterPro" id="IPR050335">
    <property type="entry name" value="ERT1_acuK_gluconeogen_tf"/>
</dbReference>
<gene>
    <name evidence="10" type="ORF">BOTBODRAFT_34624</name>
</gene>
<keyword evidence="5" id="KW-0804">Transcription</keyword>
<dbReference type="PROSITE" id="PS50048">
    <property type="entry name" value="ZN2_CY6_FUNGAL_2"/>
    <property type="match status" value="1"/>
</dbReference>
<dbReference type="EMBL" id="KL198051">
    <property type="protein sequence ID" value="KDQ12332.1"/>
    <property type="molecule type" value="Genomic_DNA"/>
</dbReference>
<dbReference type="STRING" id="930990.A0A067MKH0"/>
<dbReference type="Proteomes" id="UP000027195">
    <property type="component" value="Unassembled WGS sequence"/>
</dbReference>
<dbReference type="HOGENOM" id="CLU_924358_0_0_1"/>
<dbReference type="GO" id="GO:0003677">
    <property type="term" value="F:DNA binding"/>
    <property type="evidence" value="ECO:0007669"/>
    <property type="project" value="UniProtKB-KW"/>
</dbReference>
<keyword evidence="6" id="KW-0539">Nucleus</keyword>
<keyword evidence="11" id="KW-1185">Reference proteome</keyword>
<feature type="region of interest" description="Disordered" evidence="8">
    <location>
        <begin position="46"/>
        <end position="74"/>
    </location>
</feature>
<evidence type="ECO:0000256" key="7">
    <source>
        <dbReference type="ARBA" id="ARBA00040903"/>
    </source>
</evidence>
<feature type="compositionally biased region" description="Polar residues" evidence="8">
    <location>
        <begin position="127"/>
        <end position="141"/>
    </location>
</feature>
<dbReference type="InParanoid" id="A0A067MKH0"/>
<evidence type="ECO:0000256" key="4">
    <source>
        <dbReference type="ARBA" id="ARBA00023125"/>
    </source>
</evidence>
<evidence type="ECO:0000256" key="5">
    <source>
        <dbReference type="ARBA" id="ARBA00023163"/>
    </source>
</evidence>
<evidence type="ECO:0000256" key="3">
    <source>
        <dbReference type="ARBA" id="ARBA00023015"/>
    </source>
</evidence>
<evidence type="ECO:0000313" key="11">
    <source>
        <dbReference type="Proteomes" id="UP000027195"/>
    </source>
</evidence>
<dbReference type="Gene3D" id="4.10.240.10">
    <property type="entry name" value="Zn(2)-C6 fungal-type DNA-binding domain"/>
    <property type="match status" value="1"/>
</dbReference>
<accession>A0A067MKH0</accession>
<reference evidence="11" key="1">
    <citation type="journal article" date="2014" name="Proc. Natl. Acad. Sci. U.S.A.">
        <title>Extensive sampling of basidiomycete genomes demonstrates inadequacy of the white-rot/brown-rot paradigm for wood decay fungi.</title>
        <authorList>
            <person name="Riley R."/>
            <person name="Salamov A.A."/>
            <person name="Brown D.W."/>
            <person name="Nagy L.G."/>
            <person name="Floudas D."/>
            <person name="Held B.W."/>
            <person name="Levasseur A."/>
            <person name="Lombard V."/>
            <person name="Morin E."/>
            <person name="Otillar R."/>
            <person name="Lindquist E.A."/>
            <person name="Sun H."/>
            <person name="LaButti K.M."/>
            <person name="Schmutz J."/>
            <person name="Jabbour D."/>
            <person name="Luo H."/>
            <person name="Baker S.E."/>
            <person name="Pisabarro A.G."/>
            <person name="Walton J.D."/>
            <person name="Blanchette R.A."/>
            <person name="Henrissat B."/>
            <person name="Martin F."/>
            <person name="Cullen D."/>
            <person name="Hibbett D.S."/>
            <person name="Grigoriev I.V."/>
        </authorList>
    </citation>
    <scope>NUCLEOTIDE SEQUENCE [LARGE SCALE GENOMIC DNA]</scope>
    <source>
        <strain evidence="11">FD-172 SS1</strain>
    </source>
</reference>
<dbReference type="InterPro" id="IPR036864">
    <property type="entry name" value="Zn2-C6_fun-type_DNA-bd_sf"/>
</dbReference>
<keyword evidence="4" id="KW-0238">DNA-binding</keyword>
<feature type="compositionally biased region" description="Polar residues" evidence="8">
    <location>
        <begin position="207"/>
        <end position="227"/>
    </location>
</feature>
<protein>
    <recommendedName>
        <fullName evidence="7">Transcription activator of gluconeogenesis ERT1</fullName>
    </recommendedName>
</protein>
<feature type="compositionally biased region" description="Low complexity" evidence="8">
    <location>
        <begin position="228"/>
        <end position="249"/>
    </location>
</feature>
<organism evidence="10 11">
    <name type="scientific">Botryobasidium botryosum (strain FD-172 SS1)</name>
    <dbReference type="NCBI Taxonomy" id="930990"/>
    <lineage>
        <taxon>Eukaryota</taxon>
        <taxon>Fungi</taxon>
        <taxon>Dikarya</taxon>
        <taxon>Basidiomycota</taxon>
        <taxon>Agaricomycotina</taxon>
        <taxon>Agaricomycetes</taxon>
        <taxon>Cantharellales</taxon>
        <taxon>Botryobasidiaceae</taxon>
        <taxon>Botryobasidium</taxon>
    </lineage>
</organism>
<dbReference type="GO" id="GO:0000981">
    <property type="term" value="F:DNA-binding transcription factor activity, RNA polymerase II-specific"/>
    <property type="evidence" value="ECO:0007669"/>
    <property type="project" value="InterPro"/>
</dbReference>
<dbReference type="InterPro" id="IPR001138">
    <property type="entry name" value="Zn2Cys6_DnaBD"/>
</dbReference>
<name>A0A067MKH0_BOTB1</name>
<evidence type="ECO:0000256" key="1">
    <source>
        <dbReference type="ARBA" id="ARBA00022723"/>
    </source>
</evidence>
<dbReference type="SMART" id="SM00066">
    <property type="entry name" value="GAL4"/>
    <property type="match status" value="1"/>
</dbReference>
<feature type="region of interest" description="Disordered" evidence="8">
    <location>
        <begin position="108"/>
        <end position="168"/>
    </location>
</feature>
<sequence length="301" mass="32498">MPHVKAKRRQVKNACTSCQKACKKCDDVRPCTRCVKYGIGPACVDSQRKERKKGVKRGPYKKRDNKVNSDLSEASRASLVAGEGAQALQYLPPGVPGAAPMYGYGPQGSSPISGHVKAESSGGYVHSSPQQYYSAPVPSSSHDGRDGQLGGNSNGSNSNGHPPYQGANGYMSATYTTYPGYSYNPDQGNPRHVQYSSQQYHAEDGPSNASRSNESPSYSQQRGHSQKSPTLSRSSLTQSQSLQFVVSQPHSYSNNSGQMNNHSAGSSPRSPTEPQPPTNRAHKDDNHHHSRQLSQAERHVA</sequence>
<evidence type="ECO:0000313" key="10">
    <source>
        <dbReference type="EMBL" id="KDQ12332.1"/>
    </source>
</evidence>
<keyword evidence="1" id="KW-0479">Metal-binding</keyword>
<dbReference type="GO" id="GO:0008270">
    <property type="term" value="F:zinc ion binding"/>
    <property type="evidence" value="ECO:0007669"/>
    <property type="project" value="InterPro"/>
</dbReference>
<proteinExistence type="predicted"/>
<dbReference type="AlphaFoldDB" id="A0A067MKH0"/>
<evidence type="ECO:0000256" key="6">
    <source>
        <dbReference type="ARBA" id="ARBA00023242"/>
    </source>
</evidence>
<evidence type="ECO:0000259" key="9">
    <source>
        <dbReference type="PROSITE" id="PS50048"/>
    </source>
</evidence>
<evidence type="ECO:0000256" key="8">
    <source>
        <dbReference type="SAM" id="MobiDB-lite"/>
    </source>
</evidence>
<dbReference type="PANTHER" id="PTHR47659">
    <property type="entry name" value="ZN(II)2CYS6 TRANSCRIPTION FACTOR (EUROFUNG)-RELATED"/>
    <property type="match status" value="1"/>
</dbReference>
<evidence type="ECO:0000256" key="2">
    <source>
        <dbReference type="ARBA" id="ARBA00022833"/>
    </source>
</evidence>
<feature type="domain" description="Zn(2)-C6 fungal-type" evidence="9">
    <location>
        <begin position="14"/>
        <end position="45"/>
    </location>
</feature>
<dbReference type="CDD" id="cd00067">
    <property type="entry name" value="GAL4"/>
    <property type="match status" value="1"/>
</dbReference>
<keyword evidence="3" id="KW-0805">Transcription regulation</keyword>
<feature type="region of interest" description="Disordered" evidence="8">
    <location>
        <begin position="181"/>
        <end position="301"/>
    </location>
</feature>
<feature type="compositionally biased region" description="Basic residues" evidence="8">
    <location>
        <begin position="49"/>
        <end position="60"/>
    </location>
</feature>
<feature type="compositionally biased region" description="Polar residues" evidence="8">
    <location>
        <begin position="250"/>
        <end position="270"/>
    </location>
</feature>
<dbReference type="OrthoDB" id="5575144at2759"/>
<dbReference type="PANTHER" id="PTHR47659:SF7">
    <property type="entry name" value="FUNGAL TRANSCRIPTIONAL REGULATORY PROTEIN, N-TERMINAL DOMAIN-CONTAINING PROTEIN"/>
    <property type="match status" value="1"/>
</dbReference>